<evidence type="ECO:0008006" key="4">
    <source>
        <dbReference type="Google" id="ProtNLM"/>
    </source>
</evidence>
<comment type="caution">
    <text evidence="2">The sequence shown here is derived from an EMBL/GenBank/DDBJ whole genome shotgun (WGS) entry which is preliminary data.</text>
</comment>
<dbReference type="InterPro" id="IPR010992">
    <property type="entry name" value="IHF-like_DNA-bd_dom_sf"/>
</dbReference>
<evidence type="ECO:0000313" key="3">
    <source>
        <dbReference type="Proteomes" id="UP000091979"/>
    </source>
</evidence>
<keyword evidence="3" id="KW-1185">Reference proteome</keyword>
<name>A0A1B7XDG4_9BACT</name>
<dbReference type="PATRIC" id="fig|1560234.3.peg.407"/>
<dbReference type="Proteomes" id="UP000091979">
    <property type="component" value="Unassembled WGS sequence"/>
</dbReference>
<dbReference type="OrthoDB" id="5456321at2"/>
<organism evidence="2 3">
    <name type="scientific">Halodesulfovibrio spirochaetisodalis</name>
    <dbReference type="NCBI Taxonomy" id="1560234"/>
    <lineage>
        <taxon>Bacteria</taxon>
        <taxon>Pseudomonadati</taxon>
        <taxon>Thermodesulfobacteriota</taxon>
        <taxon>Desulfovibrionia</taxon>
        <taxon>Desulfovibrionales</taxon>
        <taxon>Desulfovibrionaceae</taxon>
        <taxon>Halodesulfovibrio</taxon>
    </lineage>
</organism>
<keyword evidence="1" id="KW-0238">DNA-binding</keyword>
<sequence>MANQDYPGVCMSCTTSECQVVAPDIEAVRERVKHDPITGYTQNIVNNLTTAMSDKFADEYEAYLAFDVVKAAIVMGLKNGQTIDLGGLGKFKVDTVNGKRTVTFHAAPSLEAAIDE</sequence>
<gene>
    <name evidence="2" type="ORF">SP90_07950</name>
</gene>
<protein>
    <recommendedName>
        <fullName evidence="4">HU domain-containing protein</fullName>
    </recommendedName>
</protein>
<dbReference type="RefSeq" id="WP_066854338.1">
    <property type="nucleotide sequence ID" value="NZ_JXMS01000011.1"/>
</dbReference>
<evidence type="ECO:0000313" key="2">
    <source>
        <dbReference type="EMBL" id="OBQ52107.1"/>
    </source>
</evidence>
<dbReference type="AlphaFoldDB" id="A0A1B7XDG4"/>
<accession>A0A1B7XDG4</accession>
<reference evidence="2 3" key="1">
    <citation type="submission" date="2015-01" db="EMBL/GenBank/DDBJ databases">
        <title>Desulfovibrio sp. JC271 draft genome sequence.</title>
        <authorList>
            <person name="Shivani Y."/>
            <person name="Subhash Y."/>
            <person name="Sasikala C."/>
            <person name="Ramana C.V."/>
        </authorList>
    </citation>
    <scope>NUCLEOTIDE SEQUENCE [LARGE SCALE GENOMIC DNA]</scope>
    <source>
        <strain evidence="2 3">JC271</strain>
    </source>
</reference>
<proteinExistence type="predicted"/>
<dbReference type="EMBL" id="JXMS01000011">
    <property type="protein sequence ID" value="OBQ52107.1"/>
    <property type="molecule type" value="Genomic_DNA"/>
</dbReference>
<dbReference type="STRING" id="1560234.SP90_07950"/>
<dbReference type="SUPFAM" id="SSF47729">
    <property type="entry name" value="IHF-like DNA-binding proteins"/>
    <property type="match status" value="1"/>
</dbReference>
<dbReference type="GO" id="GO:0003677">
    <property type="term" value="F:DNA binding"/>
    <property type="evidence" value="ECO:0007669"/>
    <property type="project" value="UniProtKB-KW"/>
</dbReference>
<evidence type="ECO:0000256" key="1">
    <source>
        <dbReference type="ARBA" id="ARBA00023125"/>
    </source>
</evidence>